<evidence type="ECO:0000256" key="3">
    <source>
        <dbReference type="ARBA" id="ARBA00022729"/>
    </source>
</evidence>
<proteinExistence type="inferred from homology"/>
<dbReference type="InterPro" id="IPR012944">
    <property type="entry name" value="SusD_RagB_dom"/>
</dbReference>
<comment type="subcellular location">
    <subcellularLocation>
        <location evidence="1">Cell outer membrane</location>
    </subcellularLocation>
</comment>
<organism evidence="7 8">
    <name type="scientific">Spirosoma aureum</name>
    <dbReference type="NCBI Taxonomy" id="2692134"/>
    <lineage>
        <taxon>Bacteria</taxon>
        <taxon>Pseudomonadati</taxon>
        <taxon>Bacteroidota</taxon>
        <taxon>Cytophagia</taxon>
        <taxon>Cytophagales</taxon>
        <taxon>Cytophagaceae</taxon>
        <taxon>Spirosoma</taxon>
    </lineage>
</organism>
<keyword evidence="8" id="KW-1185">Reference proteome</keyword>
<reference evidence="7 8" key="1">
    <citation type="submission" date="2020-03" db="EMBL/GenBank/DDBJ databases">
        <authorList>
            <person name="Kim M.K."/>
        </authorList>
    </citation>
    <scope>NUCLEOTIDE SEQUENCE [LARGE SCALE GENOMIC DNA]</scope>
    <source>
        <strain evidence="7 8">BT328</strain>
    </source>
</reference>
<keyword evidence="4" id="KW-0472">Membrane</keyword>
<feature type="domain" description="RagB/SusD" evidence="6">
    <location>
        <begin position="244"/>
        <end position="528"/>
    </location>
</feature>
<comment type="similarity">
    <text evidence="2">Belongs to the SusD family.</text>
</comment>
<dbReference type="SUPFAM" id="SSF48452">
    <property type="entry name" value="TPR-like"/>
    <property type="match status" value="1"/>
</dbReference>
<dbReference type="Proteomes" id="UP000501802">
    <property type="component" value="Chromosome"/>
</dbReference>
<dbReference type="GO" id="GO:0009279">
    <property type="term" value="C:cell outer membrane"/>
    <property type="evidence" value="ECO:0007669"/>
    <property type="project" value="UniProtKB-SubCell"/>
</dbReference>
<evidence type="ECO:0000256" key="2">
    <source>
        <dbReference type="ARBA" id="ARBA00006275"/>
    </source>
</evidence>
<evidence type="ECO:0000259" key="6">
    <source>
        <dbReference type="Pfam" id="PF07980"/>
    </source>
</evidence>
<accession>A0A6G9B056</accession>
<keyword evidence="5" id="KW-0998">Cell outer membrane</keyword>
<sequence length="528" mass="58937">MSLPFFKNNLIRICTFGLVISLGSCTDLVEKFQGDLTASQINPSTSGNTAALLTGVYNSIREPFQNNSQLNALCEMTTDAMMGPTRGPDWDDNGTWRQLHQHRWDGNHIRIINTFNNMSGGIFAATDMLRFNPTPQQSAEARFLRAWCMFWLLDLYDQVPYREPGESVVQESKVRKGMDALNFIISEVTTIQANLPEGPAGLANKDAARVFLMKLYLNKGAYANRAAPTFAAEDMNKVISLADEIINSNKYSFTANYYDSFAPNNTTIGKENIWTQENVGGVSPNANLRNRWVTFLHPNQNPNGNNGWVIPPDYYDKYEATDKRLGAAYKSPGGLANPGNRINTGFLIGQQYNLTTDAPLKDRPGNPLIFSKEVKIIETGANLELPGIRPIKYPIDYANDGSRLIDNDYVYFRLADVLLMKAEAILRGGSPTSAGTYGNTAVSLVNAIRTHPSRGASVLAAVDLNALLDERGRELYIENWRRQDLIRFGKFLQPFYEKNYASDPKYLLFPIPIQQMAVNSNLTQNSGY</sequence>
<dbReference type="KEGG" id="spib:G8759_14895"/>
<evidence type="ECO:0000313" key="8">
    <source>
        <dbReference type="Proteomes" id="UP000501802"/>
    </source>
</evidence>
<evidence type="ECO:0000313" key="7">
    <source>
        <dbReference type="EMBL" id="QIP17823.1"/>
    </source>
</evidence>
<evidence type="ECO:0000256" key="5">
    <source>
        <dbReference type="ARBA" id="ARBA00023237"/>
    </source>
</evidence>
<dbReference type="PROSITE" id="PS51257">
    <property type="entry name" value="PROKAR_LIPOPROTEIN"/>
    <property type="match status" value="1"/>
</dbReference>
<name>A0A6G9B056_9BACT</name>
<evidence type="ECO:0000256" key="4">
    <source>
        <dbReference type="ARBA" id="ARBA00023136"/>
    </source>
</evidence>
<dbReference type="Gene3D" id="1.25.40.390">
    <property type="match status" value="1"/>
</dbReference>
<keyword evidence="3" id="KW-0732">Signal</keyword>
<dbReference type="InterPro" id="IPR011990">
    <property type="entry name" value="TPR-like_helical_dom_sf"/>
</dbReference>
<dbReference type="AlphaFoldDB" id="A0A6G9B056"/>
<dbReference type="EMBL" id="CP050063">
    <property type="protein sequence ID" value="QIP17823.1"/>
    <property type="molecule type" value="Genomic_DNA"/>
</dbReference>
<dbReference type="Pfam" id="PF07980">
    <property type="entry name" value="SusD_RagB"/>
    <property type="match status" value="1"/>
</dbReference>
<gene>
    <name evidence="7" type="ORF">G8759_14895</name>
</gene>
<protein>
    <submittedName>
        <fullName evidence="7">RagB/SusD family nutrient uptake outer membrane protein</fullName>
    </submittedName>
</protein>
<evidence type="ECO:0000256" key="1">
    <source>
        <dbReference type="ARBA" id="ARBA00004442"/>
    </source>
</evidence>